<dbReference type="AlphaFoldDB" id="A0A504Y5P4"/>
<dbReference type="GO" id="GO:0004385">
    <property type="term" value="F:GMP kinase activity"/>
    <property type="evidence" value="ECO:0007669"/>
    <property type="project" value="TreeGrafter"/>
</dbReference>
<dbReference type="STRING" id="46835.A0A504Y5P4"/>
<name>A0A504Y5P4_FASGI</name>
<keyword evidence="3 5" id="KW-0418">Kinase</keyword>
<evidence type="ECO:0000313" key="5">
    <source>
        <dbReference type="EMBL" id="TPP55886.1"/>
    </source>
</evidence>
<dbReference type="EMBL" id="SUNJ01015272">
    <property type="protein sequence ID" value="TPP55886.1"/>
    <property type="molecule type" value="Genomic_DNA"/>
</dbReference>
<comment type="similarity">
    <text evidence="1">Belongs to the guanylate kinase family.</text>
</comment>
<dbReference type="InterPro" id="IPR008145">
    <property type="entry name" value="GK/Ca_channel_bsu"/>
</dbReference>
<comment type="caution">
    <text evidence="5">The sequence shown here is derived from an EMBL/GenBank/DDBJ whole genome shotgun (WGS) entry which is preliminary data.</text>
</comment>
<dbReference type="OrthoDB" id="6334211at2759"/>
<dbReference type="PANTHER" id="PTHR23117">
    <property type="entry name" value="GUANYLATE KINASE-RELATED"/>
    <property type="match status" value="1"/>
</dbReference>
<feature type="domain" description="Guanylate kinase-like" evidence="4">
    <location>
        <begin position="43"/>
        <end position="164"/>
    </location>
</feature>
<reference evidence="5 6" key="1">
    <citation type="submission" date="2019-04" db="EMBL/GenBank/DDBJ databases">
        <title>Annotation for the trematode Fasciola gigantica.</title>
        <authorList>
            <person name="Choi Y.-J."/>
        </authorList>
    </citation>
    <scope>NUCLEOTIDE SEQUENCE [LARGE SCALE GENOMIC DNA]</scope>
    <source>
        <strain evidence="5">Uganda_cow_1</strain>
    </source>
</reference>
<evidence type="ECO:0000313" key="6">
    <source>
        <dbReference type="Proteomes" id="UP000316759"/>
    </source>
</evidence>
<organism evidence="5 6">
    <name type="scientific">Fasciola gigantica</name>
    <name type="common">Giant liver fluke</name>
    <dbReference type="NCBI Taxonomy" id="46835"/>
    <lineage>
        <taxon>Eukaryota</taxon>
        <taxon>Metazoa</taxon>
        <taxon>Spiralia</taxon>
        <taxon>Lophotrochozoa</taxon>
        <taxon>Platyhelminthes</taxon>
        <taxon>Trematoda</taxon>
        <taxon>Digenea</taxon>
        <taxon>Plagiorchiida</taxon>
        <taxon>Echinostomata</taxon>
        <taxon>Echinostomatoidea</taxon>
        <taxon>Fasciolidae</taxon>
        <taxon>Fasciola</taxon>
    </lineage>
</organism>
<keyword evidence="6" id="KW-1185">Reference proteome</keyword>
<dbReference type="Proteomes" id="UP000316759">
    <property type="component" value="Unassembled WGS sequence"/>
</dbReference>
<feature type="non-terminal residue" evidence="5">
    <location>
        <position position="1"/>
    </location>
</feature>
<sequence>LLPHCQQSKQQSPKTVVFLQHSIKQSHLSNSENKMSTEPRVTTRPVVICGPSGCGKSTVIHALINKYPQAFYYCVSLVSGENRILDEMVTFHSLIEFLRRNKMEKRLRSRSTETEDRILQRLAVAHQEMQYGISDGKFDAILVNDDLNKTVLDVMKVVQEATKE</sequence>
<keyword evidence="2" id="KW-0808">Transferase</keyword>
<dbReference type="InterPro" id="IPR027417">
    <property type="entry name" value="P-loop_NTPase"/>
</dbReference>
<protein>
    <submittedName>
        <fullName evidence="5">Putative guanylate kinase</fullName>
    </submittedName>
</protein>
<dbReference type="GO" id="GO:0005829">
    <property type="term" value="C:cytosol"/>
    <property type="evidence" value="ECO:0007669"/>
    <property type="project" value="TreeGrafter"/>
</dbReference>
<evidence type="ECO:0000256" key="2">
    <source>
        <dbReference type="ARBA" id="ARBA00022679"/>
    </source>
</evidence>
<dbReference type="PROSITE" id="PS50052">
    <property type="entry name" value="GUANYLATE_KINASE_2"/>
    <property type="match status" value="1"/>
</dbReference>
<dbReference type="InterPro" id="IPR008144">
    <property type="entry name" value="Guanylate_kin-like_dom"/>
</dbReference>
<proteinExistence type="inferred from homology"/>
<evidence type="ECO:0000256" key="1">
    <source>
        <dbReference type="ARBA" id="ARBA00005790"/>
    </source>
</evidence>
<gene>
    <name evidence="5" type="ORF">FGIG_10450</name>
</gene>
<dbReference type="PANTHER" id="PTHR23117:SF13">
    <property type="entry name" value="GUANYLATE KINASE"/>
    <property type="match status" value="1"/>
</dbReference>
<evidence type="ECO:0000259" key="4">
    <source>
        <dbReference type="PROSITE" id="PS50052"/>
    </source>
</evidence>
<evidence type="ECO:0000256" key="3">
    <source>
        <dbReference type="ARBA" id="ARBA00022777"/>
    </source>
</evidence>
<dbReference type="SUPFAM" id="SSF52540">
    <property type="entry name" value="P-loop containing nucleoside triphosphate hydrolases"/>
    <property type="match status" value="1"/>
</dbReference>
<dbReference type="SMART" id="SM00072">
    <property type="entry name" value="GuKc"/>
    <property type="match status" value="1"/>
</dbReference>
<dbReference type="Pfam" id="PF00625">
    <property type="entry name" value="Guanylate_kin"/>
    <property type="match status" value="2"/>
</dbReference>
<dbReference type="Gene3D" id="3.40.50.300">
    <property type="entry name" value="P-loop containing nucleotide triphosphate hydrolases"/>
    <property type="match status" value="2"/>
</dbReference>
<accession>A0A504Y5P4</accession>